<evidence type="ECO:0008006" key="4">
    <source>
        <dbReference type="Google" id="ProtNLM"/>
    </source>
</evidence>
<protein>
    <recommendedName>
        <fullName evidence="4">Secreted protein</fullName>
    </recommendedName>
</protein>
<keyword evidence="3" id="KW-1185">Reference proteome</keyword>
<evidence type="ECO:0000256" key="1">
    <source>
        <dbReference type="SAM" id="SignalP"/>
    </source>
</evidence>
<dbReference type="Proteomes" id="UP001369958">
    <property type="component" value="Chromosome"/>
</dbReference>
<gene>
    <name evidence="2" type="ORF">V6617_02470</name>
</gene>
<dbReference type="RefSeq" id="WP_338608870.1">
    <property type="nucleotide sequence ID" value="NZ_CP146275.1"/>
</dbReference>
<evidence type="ECO:0000313" key="2">
    <source>
        <dbReference type="EMBL" id="WWT33348.1"/>
    </source>
</evidence>
<feature type="chain" id="PRO_5047117727" description="Secreted protein" evidence="1">
    <location>
        <begin position="23"/>
        <end position="137"/>
    </location>
</feature>
<name>A0ABZ2I0G3_9HYPH</name>
<evidence type="ECO:0000313" key="3">
    <source>
        <dbReference type="Proteomes" id="UP001369958"/>
    </source>
</evidence>
<sequence length="137" mass="13023">MIKFIKSAAVAALLSAAVVAPGYSQTVDTSAVVAACAPVDASEDACLAAIASFNASLAGLSAAEADAALGELAGALAAASLEEGSNSAVIAAGLTAIAAEVTDPEQAAQIIQIAAAVETDADIPVFAVPGGTPASPN</sequence>
<accession>A0ABZ2I0G3</accession>
<feature type="signal peptide" evidence="1">
    <location>
        <begin position="1"/>
        <end position="22"/>
    </location>
</feature>
<dbReference type="EMBL" id="CP146275">
    <property type="protein sequence ID" value="WWT33348.1"/>
    <property type="molecule type" value="Genomic_DNA"/>
</dbReference>
<reference evidence="2 3" key="1">
    <citation type="submission" date="2024-02" db="EMBL/GenBank/DDBJ databases">
        <title>Complete genome sequence of Pelagibacterium nitratireducens ZH15.</title>
        <authorList>
            <person name="Zhao L.H."/>
        </authorList>
    </citation>
    <scope>NUCLEOTIDE SEQUENCE [LARGE SCALE GENOMIC DNA]</scope>
    <source>
        <strain evidence="2 3">ZH15</strain>
    </source>
</reference>
<keyword evidence="1" id="KW-0732">Signal</keyword>
<proteinExistence type="predicted"/>
<organism evidence="2 3">
    <name type="scientific">Pelagibacterium nitratireducens</name>
    <dbReference type="NCBI Taxonomy" id="1046114"/>
    <lineage>
        <taxon>Bacteria</taxon>
        <taxon>Pseudomonadati</taxon>
        <taxon>Pseudomonadota</taxon>
        <taxon>Alphaproteobacteria</taxon>
        <taxon>Hyphomicrobiales</taxon>
        <taxon>Devosiaceae</taxon>
        <taxon>Pelagibacterium</taxon>
    </lineage>
</organism>